<keyword evidence="2" id="KW-1185">Reference proteome</keyword>
<dbReference type="EMBL" id="UYSL01022148">
    <property type="protein sequence ID" value="VDL79923.1"/>
    <property type="molecule type" value="Genomic_DNA"/>
</dbReference>
<gene>
    <name evidence="1" type="ORF">NBR_LOCUS16328</name>
</gene>
<dbReference type="STRING" id="27835.A0A0N4YHI8"/>
<dbReference type="Proteomes" id="UP000271162">
    <property type="component" value="Unassembled WGS sequence"/>
</dbReference>
<reference evidence="1 2" key="2">
    <citation type="submission" date="2018-11" db="EMBL/GenBank/DDBJ databases">
        <authorList>
            <consortium name="Pathogen Informatics"/>
        </authorList>
    </citation>
    <scope>NUCLEOTIDE SEQUENCE [LARGE SCALE GENOMIC DNA]</scope>
</reference>
<dbReference type="WBParaSite" id="NBR_0001632701-mRNA-1">
    <property type="protein sequence ID" value="NBR_0001632701-mRNA-1"/>
    <property type="gene ID" value="NBR_0001632701"/>
</dbReference>
<evidence type="ECO:0000313" key="3">
    <source>
        <dbReference type="WBParaSite" id="NBR_0001632701-mRNA-1"/>
    </source>
</evidence>
<reference evidence="3" key="1">
    <citation type="submission" date="2017-02" db="UniProtKB">
        <authorList>
            <consortium name="WormBaseParasite"/>
        </authorList>
    </citation>
    <scope>IDENTIFICATION</scope>
</reference>
<dbReference type="AlphaFoldDB" id="A0A0N4YHI8"/>
<protein>
    <submittedName>
        <fullName evidence="3">Zinc finger protein</fullName>
    </submittedName>
</protein>
<proteinExistence type="predicted"/>
<organism evidence="3">
    <name type="scientific">Nippostrongylus brasiliensis</name>
    <name type="common">Rat hookworm</name>
    <dbReference type="NCBI Taxonomy" id="27835"/>
    <lineage>
        <taxon>Eukaryota</taxon>
        <taxon>Metazoa</taxon>
        <taxon>Ecdysozoa</taxon>
        <taxon>Nematoda</taxon>
        <taxon>Chromadorea</taxon>
        <taxon>Rhabditida</taxon>
        <taxon>Rhabditina</taxon>
        <taxon>Rhabditomorpha</taxon>
        <taxon>Strongyloidea</taxon>
        <taxon>Heligmosomidae</taxon>
        <taxon>Nippostrongylus</taxon>
    </lineage>
</organism>
<name>A0A0N4YHI8_NIPBR</name>
<accession>A0A0N4YHI8</accession>
<evidence type="ECO:0000313" key="1">
    <source>
        <dbReference type="EMBL" id="VDL79923.1"/>
    </source>
</evidence>
<evidence type="ECO:0000313" key="2">
    <source>
        <dbReference type="Proteomes" id="UP000271162"/>
    </source>
</evidence>
<sequence>MPPTQTLKQPYDPLLYNQSYMNNMKNMLAAQWVENTNPFSGYSALQASSATFPDRSVHLAQPVFPWMKMSGKSFRW</sequence>